<dbReference type="EMBL" id="KN835889">
    <property type="protein sequence ID" value="KIK33683.1"/>
    <property type="molecule type" value="Genomic_DNA"/>
</dbReference>
<evidence type="ECO:0000313" key="3">
    <source>
        <dbReference type="Proteomes" id="UP000054485"/>
    </source>
</evidence>
<name>A0A0D0ANV0_9AGAM</name>
<dbReference type="InParanoid" id="A0A0D0ANV0"/>
<reference evidence="2 3" key="1">
    <citation type="submission" date="2014-04" db="EMBL/GenBank/DDBJ databases">
        <authorList>
            <consortium name="DOE Joint Genome Institute"/>
            <person name="Kuo A."/>
            <person name="Ruytinx J."/>
            <person name="Rineau F."/>
            <person name="Colpaert J."/>
            <person name="Kohler A."/>
            <person name="Nagy L.G."/>
            <person name="Floudas D."/>
            <person name="Copeland A."/>
            <person name="Barry K.W."/>
            <person name="Cichocki N."/>
            <person name="Veneault-Fourrey C."/>
            <person name="LaButti K."/>
            <person name="Lindquist E.A."/>
            <person name="Lipzen A."/>
            <person name="Lundell T."/>
            <person name="Morin E."/>
            <person name="Murat C."/>
            <person name="Sun H."/>
            <person name="Tunlid A."/>
            <person name="Henrissat B."/>
            <person name="Grigoriev I.V."/>
            <person name="Hibbett D.S."/>
            <person name="Martin F."/>
            <person name="Nordberg H.P."/>
            <person name="Cantor M.N."/>
            <person name="Hua S.X."/>
        </authorList>
    </citation>
    <scope>NUCLEOTIDE SEQUENCE [LARGE SCALE GENOMIC DNA]</scope>
    <source>
        <strain evidence="2 3">UH-Slu-Lm8-n1</strain>
    </source>
</reference>
<feature type="compositionally biased region" description="Basic residues" evidence="1">
    <location>
        <begin position="199"/>
        <end position="211"/>
    </location>
</feature>
<evidence type="ECO:0000256" key="1">
    <source>
        <dbReference type="SAM" id="MobiDB-lite"/>
    </source>
</evidence>
<gene>
    <name evidence="2" type="ORF">CY34DRAFT_18217</name>
</gene>
<feature type="compositionally biased region" description="Polar residues" evidence="1">
    <location>
        <begin position="214"/>
        <end position="225"/>
    </location>
</feature>
<sequence length="530" mass="58527">MDRPSHHRDSFAFFPLTPEHWEEFAEQLAAAAAQQPVGSSSRSNFDSLTPANFIQSESDPSLFPRHERDNLGHRGHSYDHGHAADAYDNSIVNNPYNYGGGQQQPAWPVQTPVLPSAPYPNPPNPLPIPSNPLPIPPNTLPIPSNPLPIPPHLTMWPIYSQGQIGSSPHANPPPTVEVPPRLFELSPDPVHQKLNRGRRKIAHQHPHRAVAPRRQSNSKQTSAVHPQSIPASVEIVILTPQLIKLIEEVKAEAHTNMIKLVFENTFWPADDTLKELANKALETAVEHRKNAELHKWRCHADGISEIKKLNNVPTTIINDFKACGHLVVFVSYDLAFPIAERGVPLQTARINTVNTLLQNDSFLDGILNLRSADGTIQSFVVPLANRAIINLLEIVLLEQQYSRYIFDGSDKWKLRLTNAFFLGGCPGFSGKTVSAEDLIKTLAVYAQKPSRPGDNVLKGSANVLQELTAMGNPSSIQNLIASLGTVGAEEILSIDPTDKEEGFRELEAWVEGSLDMYKVLREHLSAIDIG</sequence>
<reference evidence="3" key="2">
    <citation type="submission" date="2015-01" db="EMBL/GenBank/DDBJ databases">
        <title>Evolutionary Origins and Diversification of the Mycorrhizal Mutualists.</title>
        <authorList>
            <consortium name="DOE Joint Genome Institute"/>
            <consortium name="Mycorrhizal Genomics Consortium"/>
            <person name="Kohler A."/>
            <person name="Kuo A."/>
            <person name="Nagy L.G."/>
            <person name="Floudas D."/>
            <person name="Copeland A."/>
            <person name="Barry K.W."/>
            <person name="Cichocki N."/>
            <person name="Veneault-Fourrey C."/>
            <person name="LaButti K."/>
            <person name="Lindquist E.A."/>
            <person name="Lipzen A."/>
            <person name="Lundell T."/>
            <person name="Morin E."/>
            <person name="Murat C."/>
            <person name="Riley R."/>
            <person name="Ohm R."/>
            <person name="Sun H."/>
            <person name="Tunlid A."/>
            <person name="Henrissat B."/>
            <person name="Grigoriev I.V."/>
            <person name="Hibbett D.S."/>
            <person name="Martin F."/>
        </authorList>
    </citation>
    <scope>NUCLEOTIDE SEQUENCE [LARGE SCALE GENOMIC DNA]</scope>
    <source>
        <strain evidence="3">UH-Slu-Lm8-n1</strain>
    </source>
</reference>
<protein>
    <submittedName>
        <fullName evidence="2">Uncharacterized protein</fullName>
    </submittedName>
</protein>
<dbReference type="HOGENOM" id="CLU_514057_0_0_1"/>
<dbReference type="STRING" id="930992.A0A0D0ANV0"/>
<feature type="region of interest" description="Disordered" evidence="1">
    <location>
        <begin position="199"/>
        <end position="225"/>
    </location>
</feature>
<keyword evidence="3" id="KW-1185">Reference proteome</keyword>
<dbReference type="OrthoDB" id="10266330at2759"/>
<proteinExistence type="predicted"/>
<organism evidence="2 3">
    <name type="scientific">Suillus luteus UH-Slu-Lm8-n1</name>
    <dbReference type="NCBI Taxonomy" id="930992"/>
    <lineage>
        <taxon>Eukaryota</taxon>
        <taxon>Fungi</taxon>
        <taxon>Dikarya</taxon>
        <taxon>Basidiomycota</taxon>
        <taxon>Agaricomycotina</taxon>
        <taxon>Agaricomycetes</taxon>
        <taxon>Agaricomycetidae</taxon>
        <taxon>Boletales</taxon>
        <taxon>Suillineae</taxon>
        <taxon>Suillaceae</taxon>
        <taxon>Suillus</taxon>
    </lineage>
</organism>
<evidence type="ECO:0000313" key="2">
    <source>
        <dbReference type="EMBL" id="KIK33683.1"/>
    </source>
</evidence>
<dbReference type="AlphaFoldDB" id="A0A0D0ANV0"/>
<dbReference type="Proteomes" id="UP000054485">
    <property type="component" value="Unassembled WGS sequence"/>
</dbReference>
<accession>A0A0D0ANV0</accession>